<comment type="caution">
    <text evidence="2">The sequence shown here is derived from an EMBL/GenBank/DDBJ whole genome shotgun (WGS) entry which is preliminary data.</text>
</comment>
<dbReference type="EMBL" id="WVHS01000004">
    <property type="protein sequence ID" value="MXV16961.1"/>
    <property type="molecule type" value="Genomic_DNA"/>
</dbReference>
<dbReference type="InterPro" id="IPR006640">
    <property type="entry name" value="SprT-like_domain"/>
</dbReference>
<evidence type="ECO:0000259" key="1">
    <source>
        <dbReference type="Pfam" id="PF10263"/>
    </source>
</evidence>
<dbReference type="RefSeq" id="WP_160907974.1">
    <property type="nucleotide sequence ID" value="NZ_WVHS01000004.1"/>
</dbReference>
<dbReference type="GO" id="GO:0006950">
    <property type="term" value="P:response to stress"/>
    <property type="evidence" value="ECO:0007669"/>
    <property type="project" value="UniProtKB-ARBA"/>
</dbReference>
<dbReference type="Proteomes" id="UP000451233">
    <property type="component" value="Unassembled WGS sequence"/>
</dbReference>
<sequence>MDKITVLSRYLPPDAAPLIARWIDYFNCEFKVSRSRNSKYGDYRPPYQGKGHRISVNYNLNPYAFLVTTVHEFAHLHTWNEHKFKAKPHGTEWKSNFKRMMRPFFDKEIFPQDVKRAIVGYLENPAASSCTDLTLFRTLRNYDVKKTAEAAMITVEKVKANSLFKMKNGRVFRKEGLIRKRYRCVEVKTGLVYLFNPVAEVFEVE</sequence>
<organism evidence="2 3">
    <name type="scientific">Hufsiella ginkgonis</name>
    <dbReference type="NCBI Taxonomy" id="2695274"/>
    <lineage>
        <taxon>Bacteria</taxon>
        <taxon>Pseudomonadati</taxon>
        <taxon>Bacteroidota</taxon>
        <taxon>Sphingobacteriia</taxon>
        <taxon>Sphingobacteriales</taxon>
        <taxon>Sphingobacteriaceae</taxon>
        <taxon>Hufsiella</taxon>
    </lineage>
</organism>
<protein>
    <submittedName>
        <fullName evidence="2">SprT domain-containing protein</fullName>
    </submittedName>
</protein>
<evidence type="ECO:0000313" key="2">
    <source>
        <dbReference type="EMBL" id="MXV16961.1"/>
    </source>
</evidence>
<gene>
    <name evidence="2" type="ORF">GS398_16795</name>
</gene>
<name>A0A7K1Y149_9SPHI</name>
<proteinExistence type="predicted"/>
<dbReference type="Pfam" id="PF10263">
    <property type="entry name" value="SprT-like"/>
    <property type="match status" value="1"/>
</dbReference>
<reference evidence="2 3" key="1">
    <citation type="submission" date="2019-11" db="EMBL/GenBank/DDBJ databases">
        <title>Pedobacter sp. HMF7056 Genome sequencing and assembly.</title>
        <authorList>
            <person name="Kang H."/>
            <person name="Kim H."/>
            <person name="Joh K."/>
        </authorList>
    </citation>
    <scope>NUCLEOTIDE SEQUENCE [LARGE SCALE GENOMIC DNA]</scope>
    <source>
        <strain evidence="2 3">HMF7056</strain>
    </source>
</reference>
<feature type="domain" description="SprT-like" evidence="1">
    <location>
        <begin position="50"/>
        <end position="103"/>
    </location>
</feature>
<evidence type="ECO:0000313" key="3">
    <source>
        <dbReference type="Proteomes" id="UP000451233"/>
    </source>
</evidence>
<keyword evidence="3" id="KW-1185">Reference proteome</keyword>
<accession>A0A7K1Y149</accession>
<dbReference type="AlphaFoldDB" id="A0A7K1Y149"/>